<feature type="domain" description="GGDEF" evidence="3">
    <location>
        <begin position="128"/>
        <end position="262"/>
    </location>
</feature>
<keyword evidence="1" id="KW-0472">Membrane</keyword>
<dbReference type="EMBL" id="MDEN01000068">
    <property type="protein sequence ID" value="OCX14162.1"/>
    <property type="molecule type" value="Genomic_DNA"/>
</dbReference>
<dbReference type="SMART" id="SM00052">
    <property type="entry name" value="EAL"/>
    <property type="match status" value="1"/>
</dbReference>
<organism evidence="4 5">
    <name type="scientific">Pseudomonas graminis</name>
    <dbReference type="NCBI Taxonomy" id="158627"/>
    <lineage>
        <taxon>Bacteria</taxon>
        <taxon>Pseudomonadati</taxon>
        <taxon>Pseudomonadota</taxon>
        <taxon>Gammaproteobacteria</taxon>
        <taxon>Pseudomonadales</taxon>
        <taxon>Pseudomonadaceae</taxon>
        <taxon>Pseudomonas</taxon>
    </lineage>
</organism>
<protein>
    <submittedName>
        <fullName evidence="4">Diguanylate cyclase</fullName>
    </submittedName>
</protein>
<dbReference type="InterPro" id="IPR000160">
    <property type="entry name" value="GGDEF_dom"/>
</dbReference>
<dbReference type="PANTHER" id="PTHR44757:SF2">
    <property type="entry name" value="BIOFILM ARCHITECTURE MAINTENANCE PROTEIN MBAA"/>
    <property type="match status" value="1"/>
</dbReference>
<name>A0A1C2DHD2_9PSED</name>
<dbReference type="CDD" id="cd01948">
    <property type="entry name" value="EAL"/>
    <property type="match status" value="1"/>
</dbReference>
<dbReference type="InterPro" id="IPR035919">
    <property type="entry name" value="EAL_sf"/>
</dbReference>
<dbReference type="RefSeq" id="WP_065991668.1">
    <property type="nucleotide sequence ID" value="NZ_MDEN01000068.1"/>
</dbReference>
<dbReference type="Gene3D" id="3.30.70.270">
    <property type="match status" value="1"/>
</dbReference>
<evidence type="ECO:0000259" key="3">
    <source>
        <dbReference type="PROSITE" id="PS50887"/>
    </source>
</evidence>
<feature type="domain" description="EAL" evidence="2">
    <location>
        <begin position="271"/>
        <end position="522"/>
    </location>
</feature>
<dbReference type="Proteomes" id="UP000095143">
    <property type="component" value="Unassembled WGS sequence"/>
</dbReference>
<dbReference type="InterPro" id="IPR029787">
    <property type="entry name" value="Nucleotide_cyclase"/>
</dbReference>
<dbReference type="Gene3D" id="3.20.20.450">
    <property type="entry name" value="EAL domain"/>
    <property type="match status" value="1"/>
</dbReference>
<dbReference type="NCBIfam" id="TIGR00254">
    <property type="entry name" value="GGDEF"/>
    <property type="match status" value="1"/>
</dbReference>
<dbReference type="PROSITE" id="PS50883">
    <property type="entry name" value="EAL"/>
    <property type="match status" value="1"/>
</dbReference>
<dbReference type="OrthoDB" id="9804951at2"/>
<evidence type="ECO:0000313" key="4">
    <source>
        <dbReference type="EMBL" id="OCX14162.1"/>
    </source>
</evidence>
<dbReference type="SMART" id="SM00267">
    <property type="entry name" value="GGDEF"/>
    <property type="match status" value="1"/>
</dbReference>
<dbReference type="InterPro" id="IPR043128">
    <property type="entry name" value="Rev_trsase/Diguanyl_cyclase"/>
</dbReference>
<reference evidence="4 5" key="1">
    <citation type="submission" date="2016-08" db="EMBL/GenBank/DDBJ databases">
        <title>Whole genome sequence of Pseudomonas graminis strain UASWS1507, a potential biological control agent for agriculture.</title>
        <authorList>
            <person name="Crovadore J."/>
            <person name="Calmin G."/>
            <person name="Chablais R."/>
            <person name="Cochard B."/>
            <person name="Lefort F."/>
        </authorList>
    </citation>
    <scope>NUCLEOTIDE SEQUENCE [LARGE SCALE GENOMIC DNA]</scope>
    <source>
        <strain evidence="4 5">UASWS1507</strain>
    </source>
</reference>
<dbReference type="Pfam" id="PF00990">
    <property type="entry name" value="GGDEF"/>
    <property type="match status" value="1"/>
</dbReference>
<dbReference type="InterPro" id="IPR052155">
    <property type="entry name" value="Biofilm_reg_signaling"/>
</dbReference>
<evidence type="ECO:0000259" key="2">
    <source>
        <dbReference type="PROSITE" id="PS50883"/>
    </source>
</evidence>
<dbReference type="InterPro" id="IPR001633">
    <property type="entry name" value="EAL_dom"/>
</dbReference>
<dbReference type="CDD" id="cd01949">
    <property type="entry name" value="GGDEF"/>
    <property type="match status" value="1"/>
</dbReference>
<dbReference type="PANTHER" id="PTHR44757">
    <property type="entry name" value="DIGUANYLATE CYCLASE DGCP"/>
    <property type="match status" value="1"/>
</dbReference>
<dbReference type="Pfam" id="PF00563">
    <property type="entry name" value="EAL"/>
    <property type="match status" value="1"/>
</dbReference>
<evidence type="ECO:0000313" key="5">
    <source>
        <dbReference type="Proteomes" id="UP000095143"/>
    </source>
</evidence>
<evidence type="ECO:0000256" key="1">
    <source>
        <dbReference type="SAM" id="Phobius"/>
    </source>
</evidence>
<accession>A0A1C2DHD2</accession>
<dbReference type="AlphaFoldDB" id="A0A1C2DHD2"/>
<proteinExistence type="predicted"/>
<dbReference type="SUPFAM" id="SSF141868">
    <property type="entry name" value="EAL domain-like"/>
    <property type="match status" value="1"/>
</dbReference>
<dbReference type="SUPFAM" id="SSF55073">
    <property type="entry name" value="Nucleotide cyclase"/>
    <property type="match status" value="1"/>
</dbReference>
<feature type="transmembrane region" description="Helical" evidence="1">
    <location>
        <begin position="12"/>
        <end position="30"/>
    </location>
</feature>
<keyword evidence="1" id="KW-1133">Transmembrane helix</keyword>
<keyword evidence="1" id="KW-0812">Transmembrane</keyword>
<dbReference type="PROSITE" id="PS50887">
    <property type="entry name" value="GGDEF"/>
    <property type="match status" value="1"/>
</dbReference>
<comment type="caution">
    <text evidence="4">The sequence shown here is derived from an EMBL/GenBank/DDBJ whole genome shotgun (WGS) entry which is preliminary data.</text>
</comment>
<feature type="transmembrane region" description="Helical" evidence="1">
    <location>
        <begin position="56"/>
        <end position="77"/>
    </location>
</feature>
<gene>
    <name evidence="4" type="ORF">BBI10_21730</name>
</gene>
<sequence length="527" mass="58954">MNDLHRRNPCRLPVLLLITLSTVVGLSIVWEFELEAWVMHWLALPYDADFEDAERWRFVLTVTGFSLISLIIPTILLRRLIANTRSSYLRLKQAQAQTETLATYDSLSGLINRRIFMDMVRNQLGLKRPAAVMLIDLDHFKAVNDQHGHAAGDIVLVEIARRLEAIADDNGGVAVRLGGDEFCLLFLTFKHQSELCQIAEAAVSRLGAPLSGAVEPSALGATIGIARSWTDAQDASALLHCADTAMYRGKEDGRSTYNFYDSQYEKQRRAQADLELALRRAVEADEIVPYFQPIVALPSQEVVGFEVLARWLKPDGSTAPPSDFIPVLERLGLIPSMTHSLIKQACRAANRWDDRLRLSMNVSASMVTDALFPDQLLEQLRQEQFAYHRFEVEITEEALVGNLDVARQNLSKLHDHGVTVALDDFGIGYSSLYHLTRLSIDKIKIDRSFFEPGQTDHLPMVEAILGMARSLKMQVTAEGVEEFHLPHLPSWLANSGCNYAQGYLYGRPKPASSLFCYTHSSFAQQAG</sequence>